<evidence type="ECO:0000256" key="2">
    <source>
        <dbReference type="SAM" id="Phobius"/>
    </source>
</evidence>
<evidence type="ECO:0000313" key="3">
    <source>
        <dbReference type="EMBL" id="RRT70750.1"/>
    </source>
</evidence>
<accession>A0A427A3B9</accession>
<comment type="caution">
    <text evidence="3">The sequence shown here is derived from an EMBL/GenBank/DDBJ whole genome shotgun (WGS) entry which is preliminary data.</text>
</comment>
<keyword evidence="2" id="KW-0812">Transmembrane</keyword>
<evidence type="ECO:0000256" key="1">
    <source>
        <dbReference type="SAM" id="MobiDB-lite"/>
    </source>
</evidence>
<keyword evidence="2" id="KW-1133">Transmembrane helix</keyword>
<name>A0A427A3B9_ENSVE</name>
<dbReference type="AlphaFoldDB" id="A0A427A3B9"/>
<evidence type="ECO:0000313" key="4">
    <source>
        <dbReference type="Proteomes" id="UP000287651"/>
    </source>
</evidence>
<keyword evidence="2" id="KW-0472">Membrane</keyword>
<sequence length="177" mass="20009">MGFEPLAQEMLHADNPRLTGVGTLIVTLMWVFLSSLGCFYKTRPPKWWVPGEVPPTIKLGLIGRVKSDVLLEHRSFFSFLDGSGGETSRESRDAMPVHLIRSDGHEESSRKRVKIFILKLHADDNRLLPVTRSRLSTHSLYLSQQQQRSLRATLASLLSGRRRHPPPSPVSHRSSLH</sequence>
<feature type="transmembrane region" description="Helical" evidence="2">
    <location>
        <begin position="20"/>
        <end position="40"/>
    </location>
</feature>
<organism evidence="3 4">
    <name type="scientific">Ensete ventricosum</name>
    <name type="common">Abyssinian banana</name>
    <name type="synonym">Musa ensete</name>
    <dbReference type="NCBI Taxonomy" id="4639"/>
    <lineage>
        <taxon>Eukaryota</taxon>
        <taxon>Viridiplantae</taxon>
        <taxon>Streptophyta</taxon>
        <taxon>Embryophyta</taxon>
        <taxon>Tracheophyta</taxon>
        <taxon>Spermatophyta</taxon>
        <taxon>Magnoliopsida</taxon>
        <taxon>Liliopsida</taxon>
        <taxon>Zingiberales</taxon>
        <taxon>Musaceae</taxon>
        <taxon>Ensete</taxon>
    </lineage>
</organism>
<dbReference type="EMBL" id="AMZH03003915">
    <property type="protein sequence ID" value="RRT70750.1"/>
    <property type="molecule type" value="Genomic_DNA"/>
</dbReference>
<dbReference type="Proteomes" id="UP000287651">
    <property type="component" value="Unassembled WGS sequence"/>
</dbReference>
<reference evidence="3 4" key="1">
    <citation type="journal article" date="2014" name="Agronomy (Basel)">
        <title>A Draft Genome Sequence for Ensete ventricosum, the Drought-Tolerant Tree Against Hunger.</title>
        <authorList>
            <person name="Harrison J."/>
            <person name="Moore K.A."/>
            <person name="Paszkiewicz K."/>
            <person name="Jones T."/>
            <person name="Grant M."/>
            <person name="Ambacheew D."/>
            <person name="Muzemil S."/>
            <person name="Studholme D.J."/>
        </authorList>
    </citation>
    <scope>NUCLEOTIDE SEQUENCE [LARGE SCALE GENOMIC DNA]</scope>
</reference>
<protein>
    <submittedName>
        <fullName evidence="3">Uncharacterized protein</fullName>
    </submittedName>
</protein>
<proteinExistence type="predicted"/>
<gene>
    <name evidence="3" type="ORF">B296_00014736</name>
</gene>
<feature type="region of interest" description="Disordered" evidence="1">
    <location>
        <begin position="157"/>
        <end position="177"/>
    </location>
</feature>